<feature type="compositionally biased region" description="Pro residues" evidence="1">
    <location>
        <begin position="97"/>
        <end position="106"/>
    </location>
</feature>
<organism evidence="3 4">
    <name type="scientific">Thelohanellus kitauei</name>
    <name type="common">Myxosporean</name>
    <dbReference type="NCBI Taxonomy" id="669202"/>
    <lineage>
        <taxon>Eukaryota</taxon>
        <taxon>Metazoa</taxon>
        <taxon>Cnidaria</taxon>
        <taxon>Myxozoa</taxon>
        <taxon>Myxosporea</taxon>
        <taxon>Bivalvulida</taxon>
        <taxon>Platysporina</taxon>
        <taxon>Myxobolidae</taxon>
        <taxon>Thelohanellus</taxon>
    </lineage>
</organism>
<keyword evidence="2" id="KW-0812">Transmembrane</keyword>
<dbReference type="EMBL" id="JWZT01001186">
    <property type="protein sequence ID" value="KII72533.1"/>
    <property type="molecule type" value="Genomic_DNA"/>
</dbReference>
<sequence>MSEFTPIITVVIFFSVFIGVAVVLPLACFGIFYCIVRQLRHPPNPAPAVPLYGQQAYAPQPTERPPYSEPQMGYGSNPGAYPQAPMPPQTPYNQNFPCPPNYPGKP</sequence>
<gene>
    <name evidence="3" type="ORF">RF11_04348</name>
</gene>
<keyword evidence="2" id="KW-0472">Membrane</keyword>
<accession>A0A0C2JSZ6</accession>
<evidence type="ECO:0000313" key="4">
    <source>
        <dbReference type="Proteomes" id="UP000031668"/>
    </source>
</evidence>
<reference evidence="3 4" key="1">
    <citation type="journal article" date="2014" name="Genome Biol. Evol.">
        <title>The genome of the myxosporean Thelohanellus kitauei shows adaptations to nutrient acquisition within its fish host.</title>
        <authorList>
            <person name="Yang Y."/>
            <person name="Xiong J."/>
            <person name="Zhou Z."/>
            <person name="Huo F."/>
            <person name="Miao W."/>
            <person name="Ran C."/>
            <person name="Liu Y."/>
            <person name="Zhang J."/>
            <person name="Feng J."/>
            <person name="Wang M."/>
            <person name="Wang M."/>
            <person name="Wang L."/>
            <person name="Yao B."/>
        </authorList>
    </citation>
    <scope>NUCLEOTIDE SEQUENCE [LARGE SCALE GENOMIC DNA]</scope>
    <source>
        <strain evidence="3">Wuqing</strain>
    </source>
</reference>
<evidence type="ECO:0000256" key="1">
    <source>
        <dbReference type="SAM" id="MobiDB-lite"/>
    </source>
</evidence>
<dbReference type="Proteomes" id="UP000031668">
    <property type="component" value="Unassembled WGS sequence"/>
</dbReference>
<evidence type="ECO:0000256" key="2">
    <source>
        <dbReference type="SAM" id="Phobius"/>
    </source>
</evidence>
<evidence type="ECO:0000313" key="3">
    <source>
        <dbReference type="EMBL" id="KII72533.1"/>
    </source>
</evidence>
<feature type="region of interest" description="Disordered" evidence="1">
    <location>
        <begin position="51"/>
        <end position="106"/>
    </location>
</feature>
<keyword evidence="2" id="KW-1133">Transmembrane helix</keyword>
<feature type="transmembrane region" description="Helical" evidence="2">
    <location>
        <begin position="6"/>
        <end position="36"/>
    </location>
</feature>
<name>A0A0C2JSZ6_THEKT</name>
<keyword evidence="4" id="KW-1185">Reference proteome</keyword>
<proteinExistence type="predicted"/>
<dbReference type="AlphaFoldDB" id="A0A0C2JSZ6"/>
<comment type="caution">
    <text evidence="3">The sequence shown here is derived from an EMBL/GenBank/DDBJ whole genome shotgun (WGS) entry which is preliminary data.</text>
</comment>
<protein>
    <submittedName>
        <fullName evidence="3">Uncharacterized protein</fullName>
    </submittedName>
</protein>